<sequence>MVERSLAVVKRGVICSIDAGNETSGRYPEAPKIARDKDLASVEAAMAYLGIRNPGDWPETPRLYPIIEQHILERKGPMRRGEILGAILASLAAEAKVLHALVKGLVEDLKR</sequence>
<comment type="caution">
    <text evidence="1">The sequence shown here is derived from an EMBL/GenBank/DDBJ whole genome shotgun (WGS) entry which is preliminary data.</text>
</comment>
<dbReference type="Proteomes" id="UP000578531">
    <property type="component" value="Unassembled WGS sequence"/>
</dbReference>
<evidence type="ECO:0000313" key="2">
    <source>
        <dbReference type="Proteomes" id="UP000578531"/>
    </source>
</evidence>
<reference evidence="1 2" key="1">
    <citation type="journal article" date="2020" name="Genomics">
        <title>Complete, high-quality genomes from long-read metagenomic sequencing of two wolf lichen thalli reveals enigmatic genome architecture.</title>
        <authorList>
            <person name="McKenzie S.K."/>
            <person name="Walston R.F."/>
            <person name="Allen J.L."/>
        </authorList>
    </citation>
    <scope>NUCLEOTIDE SEQUENCE [LARGE SCALE GENOMIC DNA]</scope>
    <source>
        <strain evidence="1">WasteWater2</strain>
    </source>
</reference>
<accession>A0A8H6FG87</accession>
<gene>
    <name evidence="1" type="ORF">HO173_012346</name>
</gene>
<proteinExistence type="predicted"/>
<keyword evidence="2" id="KW-1185">Reference proteome</keyword>
<name>A0A8H6FG87_9LECA</name>
<dbReference type="AlphaFoldDB" id="A0A8H6FG87"/>
<dbReference type="EMBL" id="JACCJC010000088">
    <property type="protein sequence ID" value="KAF6226743.1"/>
    <property type="molecule type" value="Genomic_DNA"/>
</dbReference>
<organism evidence="1 2">
    <name type="scientific">Letharia columbiana</name>
    <dbReference type="NCBI Taxonomy" id="112416"/>
    <lineage>
        <taxon>Eukaryota</taxon>
        <taxon>Fungi</taxon>
        <taxon>Dikarya</taxon>
        <taxon>Ascomycota</taxon>
        <taxon>Pezizomycotina</taxon>
        <taxon>Lecanoromycetes</taxon>
        <taxon>OSLEUM clade</taxon>
        <taxon>Lecanoromycetidae</taxon>
        <taxon>Lecanorales</taxon>
        <taxon>Lecanorineae</taxon>
        <taxon>Parmeliaceae</taxon>
        <taxon>Letharia</taxon>
    </lineage>
</organism>
<evidence type="ECO:0000313" key="1">
    <source>
        <dbReference type="EMBL" id="KAF6226743.1"/>
    </source>
</evidence>
<dbReference type="RefSeq" id="XP_037158894.1">
    <property type="nucleotide sequence ID" value="XM_037314218.1"/>
</dbReference>
<protein>
    <submittedName>
        <fullName evidence="1">Uncharacterized protein</fullName>
    </submittedName>
</protein>
<dbReference type="GeneID" id="59293982"/>